<accession>A0ABP9UVD9</accession>
<evidence type="ECO:0000256" key="3">
    <source>
        <dbReference type="ARBA" id="ARBA00022448"/>
    </source>
</evidence>
<evidence type="ECO:0000313" key="10">
    <source>
        <dbReference type="Proteomes" id="UP001476282"/>
    </source>
</evidence>
<organism evidence="9 10">
    <name type="scientific">Haloferula sargassicola</name>
    <dbReference type="NCBI Taxonomy" id="490096"/>
    <lineage>
        <taxon>Bacteria</taxon>
        <taxon>Pseudomonadati</taxon>
        <taxon>Verrucomicrobiota</taxon>
        <taxon>Verrucomicrobiia</taxon>
        <taxon>Verrucomicrobiales</taxon>
        <taxon>Verrucomicrobiaceae</taxon>
        <taxon>Haloferula</taxon>
    </lineage>
</organism>
<dbReference type="PRINTS" id="PR00783">
    <property type="entry name" value="MINTRINSICP"/>
</dbReference>
<dbReference type="InterPro" id="IPR023271">
    <property type="entry name" value="Aquaporin-like"/>
</dbReference>
<dbReference type="InterPro" id="IPR000425">
    <property type="entry name" value="MIP"/>
</dbReference>
<evidence type="ECO:0000256" key="6">
    <source>
        <dbReference type="ARBA" id="ARBA00023136"/>
    </source>
</evidence>
<evidence type="ECO:0000313" key="9">
    <source>
        <dbReference type="EMBL" id="GAA5483828.1"/>
    </source>
</evidence>
<evidence type="ECO:0000256" key="2">
    <source>
        <dbReference type="ARBA" id="ARBA00006175"/>
    </source>
</evidence>
<keyword evidence="6 8" id="KW-0472">Membrane</keyword>
<keyword evidence="3 7" id="KW-0813">Transport</keyword>
<comment type="subcellular location">
    <subcellularLocation>
        <location evidence="1">Membrane</location>
        <topology evidence="1">Multi-pass membrane protein</topology>
    </subcellularLocation>
</comment>
<sequence>MKIPPWLVGEFTGTFLLVFFGCGSVAAAVLTGAQIGIFQVAIVWGIAIALAIHLTASLSGAHLNPAVTLAMAAFANFERRRVPGYLLAQLLGAFAAAAVLHVLFGSALQTFETTHGIVRGAPGSEASAMIYGEYFPNPGGKALDQVTRESLPLWRAFLVECIGTAVLLLAICGLTDERNRSRSPVLTATGIGLTVTILISLLAPLTQAGFNPARDLAPRLFSSLAGWKSLPFTFNGQGWWLVYVVGPILGGMIGAAAHRHLLAPAYRMPDHAPEAA</sequence>
<keyword evidence="5 8" id="KW-1133">Transmembrane helix</keyword>
<dbReference type="InterPro" id="IPR050363">
    <property type="entry name" value="MIP/Aquaporin"/>
</dbReference>
<feature type="transmembrane region" description="Helical" evidence="8">
    <location>
        <begin position="37"/>
        <end position="61"/>
    </location>
</feature>
<dbReference type="Pfam" id="PF00230">
    <property type="entry name" value="MIP"/>
    <property type="match status" value="1"/>
</dbReference>
<feature type="transmembrane region" description="Helical" evidence="8">
    <location>
        <begin position="82"/>
        <end position="104"/>
    </location>
</feature>
<name>A0ABP9UVD9_9BACT</name>
<evidence type="ECO:0000256" key="4">
    <source>
        <dbReference type="ARBA" id="ARBA00022692"/>
    </source>
</evidence>
<proteinExistence type="inferred from homology"/>
<evidence type="ECO:0000256" key="1">
    <source>
        <dbReference type="ARBA" id="ARBA00004141"/>
    </source>
</evidence>
<comment type="similarity">
    <text evidence="2 7">Belongs to the MIP/aquaporin (TC 1.A.8) family.</text>
</comment>
<dbReference type="RefSeq" id="WP_353567932.1">
    <property type="nucleotide sequence ID" value="NZ_BAABRI010000018.1"/>
</dbReference>
<protein>
    <submittedName>
        <fullName evidence="9">Glycerol uptake facilitator protein</fullName>
    </submittedName>
</protein>
<feature type="transmembrane region" description="Helical" evidence="8">
    <location>
        <begin position="185"/>
        <end position="205"/>
    </location>
</feature>
<dbReference type="NCBIfam" id="TIGR00861">
    <property type="entry name" value="MIP"/>
    <property type="match status" value="1"/>
</dbReference>
<dbReference type="Proteomes" id="UP001476282">
    <property type="component" value="Unassembled WGS sequence"/>
</dbReference>
<keyword evidence="4 7" id="KW-0812">Transmembrane</keyword>
<feature type="transmembrane region" description="Helical" evidence="8">
    <location>
        <begin position="238"/>
        <end position="258"/>
    </location>
</feature>
<dbReference type="CDD" id="cd00333">
    <property type="entry name" value="MIP"/>
    <property type="match status" value="1"/>
</dbReference>
<dbReference type="EMBL" id="BAABRI010000018">
    <property type="protein sequence ID" value="GAA5483828.1"/>
    <property type="molecule type" value="Genomic_DNA"/>
</dbReference>
<dbReference type="SUPFAM" id="SSF81338">
    <property type="entry name" value="Aquaporin-like"/>
    <property type="match status" value="1"/>
</dbReference>
<dbReference type="Gene3D" id="1.20.1080.10">
    <property type="entry name" value="Glycerol uptake facilitator protein"/>
    <property type="match status" value="1"/>
</dbReference>
<dbReference type="PANTHER" id="PTHR43829:SF9">
    <property type="entry name" value="AQUAPORIN-9"/>
    <property type="match status" value="1"/>
</dbReference>
<comment type="caution">
    <text evidence="9">The sequence shown here is derived from an EMBL/GenBank/DDBJ whole genome shotgun (WGS) entry which is preliminary data.</text>
</comment>
<gene>
    <name evidence="9" type="primary">glpF_2</name>
    <name evidence="9" type="ORF">Hsar01_03062</name>
</gene>
<evidence type="ECO:0000256" key="5">
    <source>
        <dbReference type="ARBA" id="ARBA00022989"/>
    </source>
</evidence>
<dbReference type="PANTHER" id="PTHR43829">
    <property type="entry name" value="AQUAPORIN OR AQUAGLYCEROPORIN RELATED"/>
    <property type="match status" value="1"/>
</dbReference>
<evidence type="ECO:0000256" key="7">
    <source>
        <dbReference type="RuleBase" id="RU000477"/>
    </source>
</evidence>
<evidence type="ECO:0000256" key="8">
    <source>
        <dbReference type="SAM" id="Phobius"/>
    </source>
</evidence>
<reference evidence="9 10" key="1">
    <citation type="submission" date="2024-02" db="EMBL/GenBank/DDBJ databases">
        <title>Haloferula sargassicola NBRC 104335.</title>
        <authorList>
            <person name="Ichikawa N."/>
            <person name="Katano-Makiyama Y."/>
            <person name="Hidaka K."/>
        </authorList>
    </citation>
    <scope>NUCLEOTIDE SEQUENCE [LARGE SCALE GENOMIC DNA]</scope>
    <source>
        <strain evidence="9 10">NBRC 104335</strain>
    </source>
</reference>
<dbReference type="PROSITE" id="PS51257">
    <property type="entry name" value="PROKAR_LIPOPROTEIN"/>
    <property type="match status" value="1"/>
</dbReference>
<dbReference type="InterPro" id="IPR022357">
    <property type="entry name" value="MIP_CS"/>
</dbReference>
<feature type="transmembrane region" description="Helical" evidence="8">
    <location>
        <begin position="153"/>
        <end position="173"/>
    </location>
</feature>
<dbReference type="PROSITE" id="PS00221">
    <property type="entry name" value="MIP"/>
    <property type="match status" value="1"/>
</dbReference>
<keyword evidence="10" id="KW-1185">Reference proteome</keyword>